<dbReference type="AlphaFoldDB" id="A0A1G1W2L7"/>
<dbReference type="SUPFAM" id="SSF54843">
    <property type="entry name" value="Ribosomal protein L22"/>
    <property type="match status" value="1"/>
</dbReference>
<evidence type="ECO:0000256" key="7">
    <source>
        <dbReference type="HAMAP-Rule" id="MF_01331"/>
    </source>
</evidence>
<evidence type="ECO:0000256" key="6">
    <source>
        <dbReference type="ARBA" id="ARBA00035207"/>
    </source>
</evidence>
<dbReference type="InterPro" id="IPR001063">
    <property type="entry name" value="Ribosomal_uL22"/>
</dbReference>
<evidence type="ECO:0000313" key="11">
    <source>
        <dbReference type="EMBL" id="OGY21919.1"/>
    </source>
</evidence>
<dbReference type="STRING" id="1802591.A2113_01175"/>
<keyword evidence="5 7" id="KW-0687">Ribonucleoprotein</keyword>
<dbReference type="GO" id="GO:0019843">
    <property type="term" value="F:rRNA binding"/>
    <property type="evidence" value="ECO:0007669"/>
    <property type="project" value="UniProtKB-UniRule"/>
</dbReference>
<dbReference type="PANTHER" id="PTHR13501:SF8">
    <property type="entry name" value="LARGE RIBOSOMAL SUBUNIT PROTEIN UL22M"/>
    <property type="match status" value="1"/>
</dbReference>
<evidence type="ECO:0000256" key="4">
    <source>
        <dbReference type="ARBA" id="ARBA00022980"/>
    </source>
</evidence>
<dbReference type="EMBL" id="MHCN01000010">
    <property type="protein sequence ID" value="OGY21919.1"/>
    <property type="molecule type" value="Genomic_DNA"/>
</dbReference>
<dbReference type="GO" id="GO:0003735">
    <property type="term" value="F:structural constituent of ribosome"/>
    <property type="evidence" value="ECO:0007669"/>
    <property type="project" value="InterPro"/>
</dbReference>
<evidence type="ECO:0000313" key="12">
    <source>
        <dbReference type="Proteomes" id="UP000176299"/>
    </source>
</evidence>
<sequence>MTEVEATSKSLRVSPKKVRIVAKNFQGQKALVAVDSLRFVSKKAAVPLAKVIKSAIANAKQNNKLAPEKLVIKEITVDEGPSLKRWRPAARGAAHSILKRTSHIKVVLEGT</sequence>
<protein>
    <recommendedName>
        <fullName evidence="6 7">Large ribosomal subunit protein uL22</fullName>
    </recommendedName>
</protein>
<dbReference type="CDD" id="cd00336">
    <property type="entry name" value="Ribosomal_L22"/>
    <property type="match status" value="1"/>
</dbReference>
<reference evidence="11 12" key="1">
    <citation type="journal article" date="2016" name="Nat. Commun.">
        <title>Thousands of microbial genomes shed light on interconnected biogeochemical processes in an aquifer system.</title>
        <authorList>
            <person name="Anantharaman K."/>
            <person name="Brown C.T."/>
            <person name="Hug L.A."/>
            <person name="Sharon I."/>
            <person name="Castelle C.J."/>
            <person name="Probst A.J."/>
            <person name="Thomas B.C."/>
            <person name="Singh A."/>
            <person name="Wilkins M.J."/>
            <person name="Karaoz U."/>
            <person name="Brodie E.L."/>
            <person name="Williams K.H."/>
            <person name="Hubbard S.S."/>
            <person name="Banfield J.F."/>
        </authorList>
    </citation>
    <scope>NUCLEOTIDE SEQUENCE [LARGE SCALE GENOMIC DNA]</scope>
</reference>
<keyword evidence="4 7" id="KW-0689">Ribosomal protein</keyword>
<keyword evidence="3 7" id="KW-0694">RNA-binding</keyword>
<dbReference type="InterPro" id="IPR047867">
    <property type="entry name" value="Ribosomal_uL22_bac/org-type"/>
</dbReference>
<evidence type="ECO:0000256" key="10">
    <source>
        <dbReference type="RuleBase" id="RU004008"/>
    </source>
</evidence>
<evidence type="ECO:0000256" key="9">
    <source>
        <dbReference type="RuleBase" id="RU004006"/>
    </source>
</evidence>
<dbReference type="Proteomes" id="UP000176299">
    <property type="component" value="Unassembled WGS sequence"/>
</dbReference>
<comment type="function">
    <text evidence="7">The globular domain of the protein is located near the polypeptide exit tunnel on the outside of the subunit, while an extended beta-hairpin is found that lines the wall of the exit tunnel in the center of the 70S ribosome.</text>
</comment>
<dbReference type="Gene3D" id="3.90.470.10">
    <property type="entry name" value="Ribosomal protein L22/L17"/>
    <property type="match status" value="1"/>
</dbReference>
<gene>
    <name evidence="7" type="primary">rplV</name>
    <name evidence="11" type="ORF">A2113_01175</name>
</gene>
<dbReference type="GO" id="GO:0022625">
    <property type="term" value="C:cytosolic large ribosomal subunit"/>
    <property type="evidence" value="ECO:0007669"/>
    <property type="project" value="TreeGrafter"/>
</dbReference>
<comment type="subunit">
    <text evidence="7 9">Part of the 50S ribosomal subunit.</text>
</comment>
<dbReference type="InterPro" id="IPR005727">
    <property type="entry name" value="Ribosomal_uL22_bac/chlpt-type"/>
</dbReference>
<evidence type="ECO:0000256" key="5">
    <source>
        <dbReference type="ARBA" id="ARBA00023274"/>
    </source>
</evidence>
<evidence type="ECO:0000256" key="1">
    <source>
        <dbReference type="ARBA" id="ARBA00009451"/>
    </source>
</evidence>
<keyword evidence="2 7" id="KW-0699">rRNA-binding</keyword>
<dbReference type="InterPro" id="IPR036394">
    <property type="entry name" value="Ribosomal_uL22_sf"/>
</dbReference>
<dbReference type="HAMAP" id="MF_01331_B">
    <property type="entry name" value="Ribosomal_uL22_B"/>
    <property type="match status" value="1"/>
</dbReference>
<evidence type="ECO:0000256" key="2">
    <source>
        <dbReference type="ARBA" id="ARBA00022730"/>
    </source>
</evidence>
<evidence type="ECO:0000256" key="3">
    <source>
        <dbReference type="ARBA" id="ARBA00022884"/>
    </source>
</evidence>
<name>A0A1G1W2L7_9BACT</name>
<dbReference type="Pfam" id="PF00237">
    <property type="entry name" value="Ribosomal_L22"/>
    <property type="match status" value="1"/>
</dbReference>
<proteinExistence type="inferred from homology"/>
<comment type="function">
    <text evidence="7 10">This protein binds specifically to 23S rRNA; its binding is stimulated by other ribosomal proteins, e.g., L4, L17, and L20. It is important during the early stages of 50S assembly. It makes multiple contacts with different domains of the 23S rRNA in the assembled 50S subunit and ribosome.</text>
</comment>
<dbReference type="PANTHER" id="PTHR13501">
    <property type="entry name" value="CHLOROPLAST 50S RIBOSOMAL PROTEIN L22-RELATED"/>
    <property type="match status" value="1"/>
</dbReference>
<accession>A0A1G1W2L7</accession>
<comment type="similarity">
    <text evidence="1 7 8">Belongs to the universal ribosomal protein uL22 family.</text>
</comment>
<dbReference type="NCBIfam" id="TIGR01044">
    <property type="entry name" value="rplV_bact"/>
    <property type="match status" value="1"/>
</dbReference>
<dbReference type="GO" id="GO:0006412">
    <property type="term" value="P:translation"/>
    <property type="evidence" value="ECO:0007669"/>
    <property type="project" value="UniProtKB-UniRule"/>
</dbReference>
<evidence type="ECO:0000256" key="8">
    <source>
        <dbReference type="RuleBase" id="RU004005"/>
    </source>
</evidence>
<organism evidence="11 12">
    <name type="scientific">Candidatus Woykebacteria bacterium GWA1_44_8</name>
    <dbReference type="NCBI Taxonomy" id="1802591"/>
    <lineage>
        <taxon>Bacteria</taxon>
        <taxon>Candidatus Woykeibacteriota</taxon>
    </lineage>
</organism>
<comment type="caution">
    <text evidence="11">The sequence shown here is derived from an EMBL/GenBank/DDBJ whole genome shotgun (WGS) entry which is preliminary data.</text>
</comment>